<keyword evidence="3" id="KW-1185">Reference proteome</keyword>
<sequence>MRPMSVCCRLPRNSSSRNGGGFTLLELLVVLSIVAMTAGLILPSTSRWIAAARERAWQQELRAQLAALPMRAFQSGEPLELDASALRSLLEDDLPASVQLELSAPLRYSAAGVAAAATVRAKDDEGRGRVWTIAPMTGRVTP</sequence>
<protein>
    <submittedName>
        <fullName evidence="2">Type II secretion system protein</fullName>
    </submittedName>
</protein>
<dbReference type="AlphaFoldDB" id="A0AA95SJH5"/>
<evidence type="ECO:0000256" key="1">
    <source>
        <dbReference type="SAM" id="Phobius"/>
    </source>
</evidence>
<dbReference type="Gene3D" id="3.30.700.10">
    <property type="entry name" value="Glycoprotein, Type 4 Pilin"/>
    <property type="match status" value="1"/>
</dbReference>
<dbReference type="InterPro" id="IPR045584">
    <property type="entry name" value="Pilin-like"/>
</dbReference>
<dbReference type="EMBL" id="CP116346">
    <property type="protein sequence ID" value="WIT09968.1"/>
    <property type="molecule type" value="Genomic_DNA"/>
</dbReference>
<accession>A0AA95SJH5</accession>
<dbReference type="Proteomes" id="UP001177769">
    <property type="component" value="Chromosome"/>
</dbReference>
<dbReference type="SUPFAM" id="SSF54523">
    <property type="entry name" value="Pili subunits"/>
    <property type="match status" value="1"/>
</dbReference>
<feature type="transmembrane region" description="Helical" evidence="1">
    <location>
        <begin position="21"/>
        <end position="42"/>
    </location>
</feature>
<dbReference type="RefSeq" id="WP_285231038.1">
    <property type="nucleotide sequence ID" value="NZ_CP116346.1"/>
</dbReference>
<organism evidence="2 3">
    <name type="scientific">Paucibacter sediminis</name>
    <dbReference type="NCBI Taxonomy" id="3019553"/>
    <lineage>
        <taxon>Bacteria</taxon>
        <taxon>Pseudomonadati</taxon>
        <taxon>Pseudomonadota</taxon>
        <taxon>Betaproteobacteria</taxon>
        <taxon>Burkholderiales</taxon>
        <taxon>Sphaerotilaceae</taxon>
        <taxon>Roseateles</taxon>
    </lineage>
</organism>
<proteinExistence type="predicted"/>
<gene>
    <name evidence="2" type="ORF">PFX98_13590</name>
</gene>
<name>A0AA95SJH5_9BURK</name>
<dbReference type="KEGG" id="pais:PFX98_13590"/>
<evidence type="ECO:0000313" key="2">
    <source>
        <dbReference type="EMBL" id="WIT09968.1"/>
    </source>
</evidence>
<keyword evidence="1" id="KW-0472">Membrane</keyword>
<keyword evidence="1" id="KW-1133">Transmembrane helix</keyword>
<keyword evidence="1" id="KW-0812">Transmembrane</keyword>
<dbReference type="Pfam" id="PF07963">
    <property type="entry name" value="N_methyl"/>
    <property type="match status" value="1"/>
</dbReference>
<dbReference type="PROSITE" id="PS00409">
    <property type="entry name" value="PROKAR_NTER_METHYL"/>
    <property type="match status" value="1"/>
</dbReference>
<dbReference type="InterPro" id="IPR012902">
    <property type="entry name" value="N_methyl_site"/>
</dbReference>
<dbReference type="NCBIfam" id="TIGR02532">
    <property type="entry name" value="IV_pilin_GFxxxE"/>
    <property type="match status" value="1"/>
</dbReference>
<evidence type="ECO:0000313" key="3">
    <source>
        <dbReference type="Proteomes" id="UP001177769"/>
    </source>
</evidence>
<reference evidence="2" key="1">
    <citation type="submission" date="2023-01" db="EMBL/GenBank/DDBJ databases">
        <title>Whole genome sequence of Paucibacter sp. S2-9 isolated from pond sediment.</title>
        <authorList>
            <person name="Jung J.Y."/>
        </authorList>
    </citation>
    <scope>NUCLEOTIDE SEQUENCE</scope>
    <source>
        <strain evidence="2">S2-9</strain>
    </source>
</reference>